<keyword evidence="2" id="KW-1185">Reference proteome</keyword>
<dbReference type="AlphaFoldDB" id="A0AAD7B490"/>
<accession>A0AAD7B490</accession>
<dbReference type="EMBL" id="JARKIE010001028">
    <property type="protein sequence ID" value="KAJ7609301.1"/>
    <property type="molecule type" value="Genomic_DNA"/>
</dbReference>
<sequence length="117" mass="12377">MDVTVVRVLLAAAIILTGVWQQMEIITSLRNTPPLGLHAVAVIYSSGPFDTPETTSPKLARAVRILDAACAQLSFSVGSPGHVVINKSYGCQEPACMLVATDPKSQIYSSTNLPASH</sequence>
<dbReference type="Proteomes" id="UP001221757">
    <property type="component" value="Unassembled WGS sequence"/>
</dbReference>
<proteinExistence type="predicted"/>
<gene>
    <name evidence="1" type="ORF">B0H17DRAFT_1221417</name>
</gene>
<protein>
    <submittedName>
        <fullName evidence="1">Uncharacterized protein</fullName>
    </submittedName>
</protein>
<reference evidence="1" key="1">
    <citation type="submission" date="2023-03" db="EMBL/GenBank/DDBJ databases">
        <title>Massive genome expansion in bonnet fungi (Mycena s.s.) driven by repeated elements and novel gene families across ecological guilds.</title>
        <authorList>
            <consortium name="Lawrence Berkeley National Laboratory"/>
            <person name="Harder C.B."/>
            <person name="Miyauchi S."/>
            <person name="Viragh M."/>
            <person name="Kuo A."/>
            <person name="Thoen E."/>
            <person name="Andreopoulos B."/>
            <person name="Lu D."/>
            <person name="Skrede I."/>
            <person name="Drula E."/>
            <person name="Henrissat B."/>
            <person name="Morin E."/>
            <person name="Kohler A."/>
            <person name="Barry K."/>
            <person name="LaButti K."/>
            <person name="Morin E."/>
            <person name="Salamov A."/>
            <person name="Lipzen A."/>
            <person name="Mereny Z."/>
            <person name="Hegedus B."/>
            <person name="Baldrian P."/>
            <person name="Stursova M."/>
            <person name="Weitz H."/>
            <person name="Taylor A."/>
            <person name="Grigoriev I.V."/>
            <person name="Nagy L.G."/>
            <person name="Martin F."/>
            <person name="Kauserud H."/>
        </authorList>
    </citation>
    <scope>NUCLEOTIDE SEQUENCE</scope>
    <source>
        <strain evidence="1">CBHHK067</strain>
    </source>
</reference>
<evidence type="ECO:0000313" key="2">
    <source>
        <dbReference type="Proteomes" id="UP001221757"/>
    </source>
</evidence>
<evidence type="ECO:0000313" key="1">
    <source>
        <dbReference type="EMBL" id="KAJ7609301.1"/>
    </source>
</evidence>
<comment type="caution">
    <text evidence="1">The sequence shown here is derived from an EMBL/GenBank/DDBJ whole genome shotgun (WGS) entry which is preliminary data.</text>
</comment>
<organism evidence="1 2">
    <name type="scientific">Mycena rosella</name>
    <name type="common">Pink bonnet</name>
    <name type="synonym">Agaricus rosellus</name>
    <dbReference type="NCBI Taxonomy" id="1033263"/>
    <lineage>
        <taxon>Eukaryota</taxon>
        <taxon>Fungi</taxon>
        <taxon>Dikarya</taxon>
        <taxon>Basidiomycota</taxon>
        <taxon>Agaricomycotina</taxon>
        <taxon>Agaricomycetes</taxon>
        <taxon>Agaricomycetidae</taxon>
        <taxon>Agaricales</taxon>
        <taxon>Marasmiineae</taxon>
        <taxon>Mycenaceae</taxon>
        <taxon>Mycena</taxon>
    </lineage>
</organism>
<name>A0AAD7B490_MYCRO</name>